<proteinExistence type="predicted"/>
<dbReference type="Proteomes" id="UP000069697">
    <property type="component" value="Unassembled WGS sequence"/>
</dbReference>
<gene>
    <name evidence="3" type="ORF">PAHA3_2026</name>
</gene>
<dbReference type="PANTHER" id="PTHR48081:SF8">
    <property type="entry name" value="ALPHA_BETA HYDROLASE FOLD-3 DOMAIN-CONTAINING PROTEIN-RELATED"/>
    <property type="match status" value="1"/>
</dbReference>
<dbReference type="InterPro" id="IPR029058">
    <property type="entry name" value="AB_hydrolase_fold"/>
</dbReference>
<dbReference type="InterPro" id="IPR050300">
    <property type="entry name" value="GDXG_lipolytic_enzyme"/>
</dbReference>
<evidence type="ECO:0000313" key="3">
    <source>
        <dbReference type="EMBL" id="GAS81952.1"/>
    </source>
</evidence>
<organism evidence="3 4">
    <name type="scientific">Paenibacillus amylolyticus</name>
    <dbReference type="NCBI Taxonomy" id="1451"/>
    <lineage>
        <taxon>Bacteria</taxon>
        <taxon>Bacillati</taxon>
        <taxon>Bacillota</taxon>
        <taxon>Bacilli</taxon>
        <taxon>Bacillales</taxon>
        <taxon>Paenibacillaceae</taxon>
        <taxon>Paenibacillus</taxon>
    </lineage>
</organism>
<reference evidence="4" key="2">
    <citation type="submission" date="2016-01" db="EMBL/GenBank/DDBJ databases">
        <title>Draft Genome Sequence of Paenibacillus amylolyticus Heshi-A3 that Was Isolated from Fermented Rice Bran with Aging Salted Mackerel, Which Was Named Heshiko as Traditional Fermented Seafood in Japan.</title>
        <authorList>
            <person name="Akuzawa S."/>
            <person name="Nakagawa J."/>
            <person name="Kanekatsu T."/>
            <person name="Kubota E."/>
            <person name="Ohtake R."/>
            <person name="Suzuki T."/>
            <person name="Kanesaki Y."/>
        </authorList>
    </citation>
    <scope>NUCLEOTIDE SEQUENCE [LARGE SCALE GENOMIC DNA]</scope>
    <source>
        <strain evidence="4">Heshi-A3</strain>
    </source>
</reference>
<accession>A0A100VLA7</accession>
<dbReference type="EMBL" id="BCNV01000001">
    <property type="protein sequence ID" value="GAS81952.1"/>
    <property type="molecule type" value="Genomic_DNA"/>
</dbReference>
<feature type="domain" description="Alpha/beta hydrolase fold-3" evidence="2">
    <location>
        <begin position="85"/>
        <end position="290"/>
    </location>
</feature>
<evidence type="ECO:0000313" key="4">
    <source>
        <dbReference type="Proteomes" id="UP000069697"/>
    </source>
</evidence>
<dbReference type="AlphaFoldDB" id="A0A100VLA7"/>
<dbReference type="Gene3D" id="3.40.50.1820">
    <property type="entry name" value="alpha/beta hydrolase"/>
    <property type="match status" value="1"/>
</dbReference>
<dbReference type="PANTHER" id="PTHR48081">
    <property type="entry name" value="AB HYDROLASE SUPERFAMILY PROTEIN C4A8.06C"/>
    <property type="match status" value="1"/>
</dbReference>
<evidence type="ECO:0000256" key="1">
    <source>
        <dbReference type="ARBA" id="ARBA00022801"/>
    </source>
</evidence>
<comment type="caution">
    <text evidence="3">The sequence shown here is derived from an EMBL/GenBank/DDBJ whole genome shotgun (WGS) entry which is preliminary data.</text>
</comment>
<name>A0A100VLA7_PAEAM</name>
<sequence length="325" mass="37286">MKVTYAMIDKELRLKGRILNILMSSSSEDQFLKDMLKRKKQIEKRKGKHLEGMHCREEWIERKDGSKQRMLIYRPHHVQENLPGILWLHGGGYAQGIPELFENMYQKLMDTSHCVIIAPDYRLSIEAPYPAALEDSYDALLWMKQHAKELGIRSNQLMVGGESAGGGLTAALTLYARDQGEVNIAFQMPLYPMIDDRMITESAQDNNAPIWNSDMNAWAWKLYLGENYGKEVSPYASAARATDYSNLPPTVTFVGDVEPFRDETIEYVKQLKEAGIPVEFTLYKGCYHGFDIINPKAKVSQEATSFLMKSYKYAVEYYFAEQHHT</sequence>
<dbReference type="Pfam" id="PF07859">
    <property type="entry name" value="Abhydrolase_3"/>
    <property type="match status" value="1"/>
</dbReference>
<dbReference type="SUPFAM" id="SSF53474">
    <property type="entry name" value="alpha/beta-Hydrolases"/>
    <property type="match status" value="1"/>
</dbReference>
<dbReference type="GO" id="GO:0016787">
    <property type="term" value="F:hydrolase activity"/>
    <property type="evidence" value="ECO:0007669"/>
    <property type="project" value="UniProtKB-KW"/>
</dbReference>
<reference evidence="3 4" key="1">
    <citation type="journal article" date="2016" name="Genome Announc.">
        <title>Draft Genome Sequence of Paenibacillus amylolyticus Heshi-A3, Isolated from Fermented Rice Bran in a Japanese Fermented Seafood Dish.</title>
        <authorList>
            <person name="Akuzawa S."/>
            <person name="Nagaoka J."/>
            <person name="Kanekatsu M."/>
            <person name="Kubota E."/>
            <person name="Ohtake R."/>
            <person name="Suzuki T."/>
            <person name="Kanesaki Y."/>
        </authorList>
    </citation>
    <scope>NUCLEOTIDE SEQUENCE [LARGE SCALE GENOMIC DNA]</scope>
    <source>
        <strain evidence="3 4">Heshi-A3</strain>
    </source>
</reference>
<protein>
    <submittedName>
        <fullName evidence="3">Esterase/lipase-like protein</fullName>
    </submittedName>
</protein>
<keyword evidence="1" id="KW-0378">Hydrolase</keyword>
<dbReference type="RefSeq" id="WP_062834578.1">
    <property type="nucleotide sequence ID" value="NZ_BCNV01000001.1"/>
</dbReference>
<evidence type="ECO:0000259" key="2">
    <source>
        <dbReference type="Pfam" id="PF07859"/>
    </source>
</evidence>
<dbReference type="InterPro" id="IPR013094">
    <property type="entry name" value="AB_hydrolase_3"/>
</dbReference>